<dbReference type="PANTHER" id="PTHR24356">
    <property type="entry name" value="SERINE/THREONINE-PROTEIN KINASE"/>
    <property type="match status" value="1"/>
</dbReference>
<feature type="compositionally biased region" description="Polar residues" evidence="11">
    <location>
        <begin position="892"/>
        <end position="907"/>
    </location>
</feature>
<dbReference type="CDD" id="cd00130">
    <property type="entry name" value="PAS"/>
    <property type="match status" value="1"/>
</dbReference>
<accession>A0A0F7SVL8</accession>
<feature type="compositionally biased region" description="Basic and acidic residues" evidence="11">
    <location>
        <begin position="2546"/>
        <end position="2561"/>
    </location>
</feature>
<feature type="region of interest" description="Disordered" evidence="11">
    <location>
        <begin position="795"/>
        <end position="862"/>
    </location>
</feature>
<dbReference type="Gene3D" id="3.30.200.20">
    <property type="entry name" value="Phosphorylase Kinase, domain 1"/>
    <property type="match status" value="2"/>
</dbReference>
<evidence type="ECO:0000256" key="10">
    <source>
        <dbReference type="PROSITE-ProRule" id="PRU00169"/>
    </source>
</evidence>
<feature type="compositionally biased region" description="Low complexity" evidence="11">
    <location>
        <begin position="1840"/>
        <end position="1850"/>
    </location>
</feature>
<comment type="catalytic activity">
    <reaction evidence="9">
        <text>L-seryl-[protein] + ATP = O-phospho-L-seryl-[protein] + ADP + H(+)</text>
        <dbReference type="Rhea" id="RHEA:17989"/>
        <dbReference type="Rhea" id="RHEA-COMP:9863"/>
        <dbReference type="Rhea" id="RHEA-COMP:11604"/>
        <dbReference type="ChEBI" id="CHEBI:15378"/>
        <dbReference type="ChEBI" id="CHEBI:29999"/>
        <dbReference type="ChEBI" id="CHEBI:30616"/>
        <dbReference type="ChEBI" id="CHEBI:83421"/>
        <dbReference type="ChEBI" id="CHEBI:456216"/>
        <dbReference type="EC" id="2.7.11.1"/>
    </reaction>
</comment>
<keyword evidence="6 15" id="KW-0418">Kinase</keyword>
<dbReference type="FunFam" id="3.30.200.20:FF:001008">
    <property type="entry name" value="Serine/threonine-protein kinase cek1"/>
    <property type="match status" value="1"/>
</dbReference>
<evidence type="ECO:0000256" key="7">
    <source>
        <dbReference type="ARBA" id="ARBA00022840"/>
    </source>
</evidence>
<dbReference type="CDD" id="cd17546">
    <property type="entry name" value="REC_hyHK_CKI1_RcsC-like"/>
    <property type="match status" value="1"/>
</dbReference>
<dbReference type="PROSITE" id="PS50112">
    <property type="entry name" value="PAS"/>
    <property type="match status" value="1"/>
</dbReference>
<dbReference type="PROSITE" id="PS50011">
    <property type="entry name" value="PROTEIN_KINASE_DOM"/>
    <property type="match status" value="1"/>
</dbReference>
<feature type="compositionally biased region" description="Polar residues" evidence="11">
    <location>
        <begin position="749"/>
        <end position="769"/>
    </location>
</feature>
<feature type="region of interest" description="Disordered" evidence="11">
    <location>
        <begin position="1179"/>
        <end position="1286"/>
    </location>
</feature>
<feature type="compositionally biased region" description="Low complexity" evidence="11">
    <location>
        <begin position="251"/>
        <end position="268"/>
    </location>
</feature>
<feature type="region of interest" description="Disordered" evidence="11">
    <location>
        <begin position="1097"/>
        <end position="1117"/>
    </location>
</feature>
<dbReference type="GO" id="GO:0005634">
    <property type="term" value="C:nucleus"/>
    <property type="evidence" value="ECO:0007669"/>
    <property type="project" value="TreeGrafter"/>
</dbReference>
<feature type="region of interest" description="Disordered" evidence="11">
    <location>
        <begin position="1840"/>
        <end position="1921"/>
    </location>
</feature>
<dbReference type="Gene3D" id="1.10.510.10">
    <property type="entry name" value="Transferase(Phosphotransferase) domain 1"/>
    <property type="match status" value="2"/>
</dbReference>
<feature type="domain" description="Protein kinase" evidence="12">
    <location>
        <begin position="2009"/>
        <end position="2374"/>
    </location>
</feature>
<keyword evidence="2" id="KW-0723">Serine/threonine-protein kinase</keyword>
<evidence type="ECO:0000256" key="4">
    <source>
        <dbReference type="ARBA" id="ARBA00022679"/>
    </source>
</evidence>
<keyword evidence="7" id="KW-0067">ATP-binding</keyword>
<proteinExistence type="predicted"/>
<dbReference type="PANTHER" id="PTHR24356:SF1">
    <property type="entry name" value="SERINE_THREONINE-PROTEIN KINASE GREATWALL"/>
    <property type="match status" value="1"/>
</dbReference>
<feature type="region of interest" description="Disordered" evidence="11">
    <location>
        <begin position="881"/>
        <end position="907"/>
    </location>
</feature>
<feature type="compositionally biased region" description="Low complexity" evidence="11">
    <location>
        <begin position="1208"/>
        <end position="1218"/>
    </location>
</feature>
<dbReference type="Pfam" id="PF00069">
    <property type="entry name" value="Pkinase"/>
    <property type="match status" value="2"/>
</dbReference>
<dbReference type="GO" id="GO:0005737">
    <property type="term" value="C:cytoplasm"/>
    <property type="evidence" value="ECO:0007669"/>
    <property type="project" value="TreeGrafter"/>
</dbReference>
<feature type="region of interest" description="Disordered" evidence="11">
    <location>
        <begin position="730"/>
        <end position="778"/>
    </location>
</feature>
<feature type="compositionally biased region" description="Basic residues" evidence="11">
    <location>
        <begin position="1967"/>
        <end position="1979"/>
    </location>
</feature>
<name>A0A0F7SVL8_PHARH</name>
<evidence type="ECO:0000259" key="12">
    <source>
        <dbReference type="PROSITE" id="PS50011"/>
    </source>
</evidence>
<dbReference type="InterPro" id="IPR001789">
    <property type="entry name" value="Sig_transdc_resp-reg_receiver"/>
</dbReference>
<feature type="region of interest" description="Disordered" evidence="11">
    <location>
        <begin position="604"/>
        <end position="698"/>
    </location>
</feature>
<evidence type="ECO:0000259" key="14">
    <source>
        <dbReference type="PROSITE" id="PS50112"/>
    </source>
</evidence>
<feature type="modified residue" description="4-aspartylphosphate" evidence="10">
    <location>
        <position position="2659"/>
    </location>
</feature>
<feature type="compositionally biased region" description="Polar residues" evidence="11">
    <location>
        <begin position="1945"/>
        <end position="1964"/>
    </location>
</feature>
<feature type="region of interest" description="Disordered" evidence="11">
    <location>
        <begin position="143"/>
        <end position="340"/>
    </location>
</feature>
<feature type="compositionally biased region" description="Basic residues" evidence="11">
    <location>
        <begin position="1198"/>
        <end position="1207"/>
    </location>
</feature>
<feature type="compositionally biased region" description="Low complexity" evidence="11">
    <location>
        <begin position="2513"/>
        <end position="2531"/>
    </location>
</feature>
<evidence type="ECO:0000256" key="8">
    <source>
        <dbReference type="ARBA" id="ARBA00047899"/>
    </source>
</evidence>
<feature type="compositionally biased region" description="Polar residues" evidence="11">
    <location>
        <begin position="1104"/>
        <end position="1117"/>
    </location>
</feature>
<evidence type="ECO:0000256" key="11">
    <source>
        <dbReference type="SAM" id="MobiDB-lite"/>
    </source>
</evidence>
<dbReference type="PROSITE" id="PS50110">
    <property type="entry name" value="RESPONSE_REGULATORY"/>
    <property type="match status" value="1"/>
</dbReference>
<feature type="compositionally biased region" description="Low complexity" evidence="11">
    <location>
        <begin position="1250"/>
        <end position="1272"/>
    </location>
</feature>
<feature type="compositionally biased region" description="Polar residues" evidence="11">
    <location>
        <begin position="143"/>
        <end position="152"/>
    </location>
</feature>
<keyword evidence="3 10" id="KW-0597">Phosphoprotein</keyword>
<reference evidence="15" key="1">
    <citation type="submission" date="2014-08" db="EMBL/GenBank/DDBJ databases">
        <authorList>
            <person name="Sharma Rahul"/>
            <person name="Thines Marco"/>
        </authorList>
    </citation>
    <scope>NUCLEOTIDE SEQUENCE</scope>
</reference>
<feature type="compositionally biased region" description="Basic and acidic residues" evidence="11">
    <location>
        <begin position="2225"/>
        <end position="2236"/>
    </location>
</feature>
<feature type="compositionally biased region" description="Low complexity" evidence="11">
    <location>
        <begin position="1886"/>
        <end position="1906"/>
    </location>
</feature>
<dbReference type="Gene3D" id="3.40.50.2300">
    <property type="match status" value="1"/>
</dbReference>
<feature type="region of interest" description="Disordered" evidence="11">
    <location>
        <begin position="454"/>
        <end position="476"/>
    </location>
</feature>
<organism evidence="15">
    <name type="scientific">Phaffia rhodozyma</name>
    <name type="common">Yeast</name>
    <name type="synonym">Xanthophyllomyces dendrorhous</name>
    <dbReference type="NCBI Taxonomy" id="264483"/>
    <lineage>
        <taxon>Eukaryota</taxon>
        <taxon>Fungi</taxon>
        <taxon>Dikarya</taxon>
        <taxon>Basidiomycota</taxon>
        <taxon>Agaricomycotina</taxon>
        <taxon>Tremellomycetes</taxon>
        <taxon>Cystofilobasidiales</taxon>
        <taxon>Mrakiaceae</taxon>
        <taxon>Phaffia</taxon>
    </lineage>
</organism>
<dbReference type="SMART" id="SM00220">
    <property type="entry name" value="S_TKc"/>
    <property type="match status" value="1"/>
</dbReference>
<feature type="compositionally biased region" description="Low complexity" evidence="11">
    <location>
        <begin position="1987"/>
        <end position="2000"/>
    </location>
</feature>
<feature type="compositionally biased region" description="Polar residues" evidence="11">
    <location>
        <begin position="2502"/>
        <end position="2512"/>
    </location>
</feature>
<feature type="compositionally biased region" description="Polar residues" evidence="11">
    <location>
        <begin position="36"/>
        <end position="49"/>
    </location>
</feature>
<evidence type="ECO:0000256" key="2">
    <source>
        <dbReference type="ARBA" id="ARBA00022527"/>
    </source>
</evidence>
<dbReference type="FunFam" id="1.10.510.10:FF:000340">
    <property type="entry name" value="Serine threonine protein kinase"/>
    <property type="match status" value="1"/>
</dbReference>
<dbReference type="Pfam" id="PF00072">
    <property type="entry name" value="Response_reg"/>
    <property type="match status" value="1"/>
</dbReference>
<dbReference type="InterPro" id="IPR000014">
    <property type="entry name" value="PAS"/>
</dbReference>
<feature type="region of interest" description="Disordered" evidence="11">
    <location>
        <begin position="2225"/>
        <end position="2250"/>
    </location>
</feature>
<sequence>MSDIPNLSPDVPPLDEPIGSDERLLGSPSVPRPIPQHSNSFNSYTRPRLSQTSSSNNSFSPAPSDADSNSSPSSNSNSPRSVASGLPVTRSILGRQSPAKKTTGLPPSGDRSEKILDHGKDQSVSGAQSLEALVSPTSASTLNASLGLSLPSNVILPPGPSKRTFDTTPSFPSPLARASIVPRFDDSDEEDPNADIEATSLEGVPHSGFLFGPDGSKKARPRRTSTNLLRSGRAASPSTMLHIMANARQTSSGIPSSPGSEASSHASPTSMGDPISPGLTIRDRDPSRRSRQTSEGGSFRRAGFPDGGSSPSRSPTRSRRRSDMVMASSPDKSSNLRHPITISRPLPIASLTIPTPSSTVSPLNALPVPWGNSPTSSAPSSPTESNFTGAIRLQRVPTSVRLASDLMGSSPHSLSPLSSAAFLRRGSLGNPDALNMGALASSFGSTTERDPLAGTSNIVNPHTIKTPNPSPEEGHLSLPSVTVTPLSTPLVEQNDPMGTSPWAPGASTSLGAFSGRSPLVYARPSRSPIPAPSAFEPLVAASPASLKPSGLHHKYRTSVHETSSLGPLLGNATPTDILYGENLGDSKKEDYDPTEVARTIMNSRSAKVSKWKRKSQTSASSDMPDSSSILPRTPAQWMPPKEPSISIKDSESKSPHLLGEPLSRSSTVPRRLNERDVTDTPTDDVESGQFVLDRPETISGPSSQHYIEWVDWLDEYKQFKEAKIRAELQNFTMPTTSHPEPRKGEGIESESSMYSDRPSRQASAESSSDIGDVRLETLSPQISSRERVVLTASSLMEGNEGKRAPHRRTLSGISAGGQNLQDNHIHRVPSQRLANVFDRPRNFSSSTTDSRESTDSWKPKRNVGNKLEGWWKTVKSTLALSDHPHSKHTKITSKPSEASNQPSTRSLQSNYPSAIRIEPGAPSSSPITVPAPPSAVIGFFPSTGQSPRQPLKHRTSAYDSLRSLPSREALAPAVSLVSSLRPNKAAESSEQDALVPPLLRALSSKSDKTMDRQPSAELSLEARRRQPPLSLKFDKPQLRPTPTHSSSGHGSVSSTDRPLHRTLQSRTSSFGTDFDSSSSYNKNAIWAQTPSPLYALLPDDTRNATDATTPGMSSQSFNTAAIQREIRHRLTTQKEVCNKELNKIIHLITLFVEEKLDEVNEADLQADIDMDNLGMYSAMDSQSDFGGDESDRAEYVPARRRVSRPSSRRPSISLASSPAKRRDSLRPTDVGGLPAPRRRSRTQEQRFNQTLSSSFKPTSSNSSSRSTSRSRSPYLPQSSLNPDDNTGLSSPFLATLQEIIGIATEVLDMSISAMTARPGICPEYVQKVQQVGTTWDKHPDWPGRGWYVQLLLAVAGLSRVIEWWEAEKGFWNFADHDKEDEPLSFVIKPTGRIGSPVISPYARHEALPSSMGLGFGGKFEPRSSQFSSIGLRMDDSDLQFEGDKPSTVPKLDIGPPREDLKLQVEQAKTVNLVLELSLDGDIVEWINPAWQEVVGSDPGDVIGRPIHEYLAPADVSVFLDASRELLKDDSHTVEARFRLQVLPEASDEESDVREPGPVFIEMDGSGMLMRDRFNGEPSHSMWVIKPVALPAGAEVERANNPLLPLTLNFGVGSQRRAPIHSVSPFPHGKPISTVDFLCRICERQVPAWFFEKHNETCHEVHRLEADIGERNERIGEYLQQAADLANVLDRSQPSSPLAYRGVSVSYFPAPSSSPSKTSSSRPLGSNSIDHQRSIVHQVVDILQVCLNVSTPSIKEDATDVPIEEQCLLSPRSEDNMTLMNTWIQPTCNDPALRMLVEDTISIVRSKLNAVNRLRNTIVYSERVRCEWEDKVEKALCALSDGSDTDLSSDTPSDEDVPVERSETGFQGFSDSPLDISMASIGPLDQSLSPPTASSLPSSSPGSSQHRSSIHTASRAPTLPSILSTNEIPMERATLSVPSQHISIPQTESLYSSSPRSPLAQSIERSPTRSRRLSITRKGRFSVGSDAPLSPRLPSTTPTSRSTSVSIKDFEIIKPISKGAFGAVYLAKKTTTGDYFAIKMLKKADMISKNQITNVKAERKILMNQAESPYVVRLFYTFQNKHSLYLVMEYLPGGDLGGLVKKLGTLGEDWTKHFVAEIILGLESLHDKGIVHRDVKPDNLLIDAKGHLKLTDFGLSRIGLLGRQAGGSRFPFSSKSSFRGPLDHRSAWSRDHSIDSSDSNNFSPKGPIPAGASSLSQSYFGSLLDNDGRTSADESSRVESGSGGGLITPGTPAVFGVKPSGSDNAPISDTHKFVGTVDYVAPESILGLGGDNAAVDWWALGVMMYELLYGCPPFNDETPEKVFDNIISRRIVWPDPEDDEASPEARDLMERLMCTDPDQRLGAHGADEIKRHPFFDDINWDTISSEEGCFIPQVSENISTDYFDARGLVELPEELDSSNLAVDPSALNTESARDADDFGTFSFRNLWASKAANDQVVQDMKAQAEADALLPPSIESSQGSFRGDRRRSIVTSRKRAKGPLYWNENQKPNVPSTSANNSSANPPSPSASSSSGGSFGFVPYPVGHNRRTSDLDRVQADSDLSRKSSLPSRLRASSTSQASNDTNPSSLSPPSSLSSPQTSNMIATASQGRVQVLLAEDNPVSLKVACNILTKLGIECATVSSGSDALAVATTCAFDVLFLDVRLPHLDGDGVARYLKSVAGPNSETPIVAVTAVAEDDSTTLSEHGTLFSAVVSKPITRENVLAVLLKLGFKVENSAN</sequence>
<feature type="region of interest" description="Disordered" evidence="11">
    <location>
        <begin position="1"/>
        <end position="129"/>
    </location>
</feature>
<feature type="compositionally biased region" description="Polar residues" evidence="11">
    <location>
        <begin position="454"/>
        <end position="467"/>
    </location>
</feature>
<dbReference type="SUPFAM" id="SSF52172">
    <property type="entry name" value="CheY-like"/>
    <property type="match status" value="1"/>
</dbReference>
<comment type="catalytic activity">
    <reaction evidence="8">
        <text>L-threonyl-[protein] + ATP = O-phospho-L-threonyl-[protein] + ADP + H(+)</text>
        <dbReference type="Rhea" id="RHEA:46608"/>
        <dbReference type="Rhea" id="RHEA-COMP:11060"/>
        <dbReference type="Rhea" id="RHEA-COMP:11605"/>
        <dbReference type="ChEBI" id="CHEBI:15378"/>
        <dbReference type="ChEBI" id="CHEBI:30013"/>
        <dbReference type="ChEBI" id="CHEBI:30616"/>
        <dbReference type="ChEBI" id="CHEBI:61977"/>
        <dbReference type="ChEBI" id="CHEBI:456216"/>
        <dbReference type="EC" id="2.7.11.1"/>
    </reaction>
</comment>
<dbReference type="SMART" id="SM00448">
    <property type="entry name" value="REC"/>
    <property type="match status" value="1"/>
</dbReference>
<dbReference type="InterPro" id="IPR000719">
    <property type="entry name" value="Prot_kinase_dom"/>
</dbReference>
<feature type="compositionally biased region" description="Low complexity" evidence="11">
    <location>
        <begin position="2562"/>
        <end position="2575"/>
    </location>
</feature>
<dbReference type="Gene3D" id="3.30.450.20">
    <property type="entry name" value="PAS domain"/>
    <property type="match status" value="1"/>
</dbReference>
<feature type="region of interest" description="Disordered" evidence="11">
    <location>
        <begin position="1002"/>
        <end position="1059"/>
    </location>
</feature>
<feature type="region of interest" description="Disordered" evidence="11">
    <location>
        <begin position="2188"/>
        <end position="2207"/>
    </location>
</feature>
<feature type="domain" description="PAS" evidence="14">
    <location>
        <begin position="1456"/>
        <end position="1529"/>
    </location>
</feature>
<dbReference type="GO" id="GO:1901992">
    <property type="term" value="P:positive regulation of mitotic cell cycle phase transition"/>
    <property type="evidence" value="ECO:0007669"/>
    <property type="project" value="UniProtKB-ARBA"/>
</dbReference>
<dbReference type="InterPro" id="IPR011009">
    <property type="entry name" value="Kinase-like_dom_sf"/>
</dbReference>
<evidence type="ECO:0000256" key="1">
    <source>
        <dbReference type="ARBA" id="ARBA00012513"/>
    </source>
</evidence>
<evidence type="ECO:0000313" key="15">
    <source>
        <dbReference type="EMBL" id="CED84013.1"/>
    </source>
</evidence>
<dbReference type="InterPro" id="IPR011006">
    <property type="entry name" value="CheY-like_superfamily"/>
</dbReference>
<dbReference type="EC" id="2.7.11.1" evidence="1"/>
<dbReference type="InterPro" id="IPR050236">
    <property type="entry name" value="Ser_Thr_kinase_AGC"/>
</dbReference>
<feature type="region of interest" description="Disordered" evidence="11">
    <location>
        <begin position="2467"/>
        <end position="2598"/>
    </location>
</feature>
<feature type="compositionally biased region" description="Low complexity" evidence="11">
    <location>
        <begin position="616"/>
        <end position="628"/>
    </location>
</feature>
<evidence type="ECO:0000256" key="9">
    <source>
        <dbReference type="ARBA" id="ARBA00048679"/>
    </source>
</evidence>
<dbReference type="GO" id="GO:0004674">
    <property type="term" value="F:protein serine/threonine kinase activity"/>
    <property type="evidence" value="ECO:0007669"/>
    <property type="project" value="UniProtKB-KW"/>
</dbReference>
<feature type="compositionally biased region" description="Low complexity" evidence="11">
    <location>
        <begin position="1044"/>
        <end position="1054"/>
    </location>
</feature>
<feature type="compositionally biased region" description="Low complexity" evidence="11">
    <location>
        <begin position="2583"/>
        <end position="2595"/>
    </location>
</feature>
<feature type="region of interest" description="Disordered" evidence="11">
    <location>
        <begin position="1945"/>
        <end position="2000"/>
    </location>
</feature>
<evidence type="ECO:0000256" key="5">
    <source>
        <dbReference type="ARBA" id="ARBA00022741"/>
    </source>
</evidence>
<feature type="compositionally biased region" description="Polar residues" evidence="11">
    <location>
        <begin position="1275"/>
        <end position="1286"/>
    </location>
</feature>
<dbReference type="PROSITE" id="PS00108">
    <property type="entry name" value="PROTEIN_KINASE_ST"/>
    <property type="match status" value="1"/>
</dbReference>
<evidence type="ECO:0000259" key="13">
    <source>
        <dbReference type="PROSITE" id="PS50110"/>
    </source>
</evidence>
<feature type="domain" description="Response regulatory" evidence="13">
    <location>
        <begin position="2610"/>
        <end position="2728"/>
    </location>
</feature>
<dbReference type="InterPro" id="IPR008271">
    <property type="entry name" value="Ser/Thr_kinase_AS"/>
</dbReference>
<feature type="compositionally biased region" description="Basic and acidic residues" evidence="11">
    <location>
        <begin position="110"/>
        <end position="121"/>
    </location>
</feature>
<dbReference type="SUPFAM" id="SSF56112">
    <property type="entry name" value="Protein kinase-like (PK-like)"/>
    <property type="match status" value="1"/>
</dbReference>
<feature type="compositionally biased region" description="Basic and acidic residues" evidence="11">
    <location>
        <begin position="849"/>
        <end position="858"/>
    </location>
</feature>
<dbReference type="SUPFAM" id="SSF55785">
    <property type="entry name" value="PYP-like sensor domain (PAS domain)"/>
    <property type="match status" value="1"/>
</dbReference>
<evidence type="ECO:0000256" key="3">
    <source>
        <dbReference type="ARBA" id="ARBA00022553"/>
    </source>
</evidence>
<keyword evidence="5" id="KW-0547">Nucleotide-binding</keyword>
<dbReference type="GO" id="GO:0000160">
    <property type="term" value="P:phosphorelay signal transduction system"/>
    <property type="evidence" value="ECO:0007669"/>
    <property type="project" value="InterPro"/>
</dbReference>
<evidence type="ECO:0000256" key="6">
    <source>
        <dbReference type="ARBA" id="ARBA00022777"/>
    </source>
</evidence>
<dbReference type="CDD" id="cd05611">
    <property type="entry name" value="STKc_Rim15_like"/>
    <property type="match status" value="1"/>
</dbReference>
<dbReference type="EMBL" id="LN483157">
    <property type="protein sequence ID" value="CED84013.1"/>
    <property type="molecule type" value="Genomic_DNA"/>
</dbReference>
<keyword evidence="4" id="KW-0808">Transferase</keyword>
<protein>
    <recommendedName>
        <fullName evidence="1">non-specific serine/threonine protein kinase</fullName>
        <ecNumber evidence="1">2.7.11.1</ecNumber>
    </recommendedName>
</protein>
<dbReference type="InterPro" id="IPR035965">
    <property type="entry name" value="PAS-like_dom_sf"/>
</dbReference>
<dbReference type="GO" id="GO:0005524">
    <property type="term" value="F:ATP binding"/>
    <property type="evidence" value="ECO:0007669"/>
    <property type="project" value="UniProtKB-KW"/>
</dbReference>
<feature type="compositionally biased region" description="Low complexity" evidence="11">
    <location>
        <begin position="50"/>
        <end position="84"/>
    </location>
</feature>